<organism evidence="2 3">
    <name type="scientific">Streptomyces iconiensis</name>
    <dbReference type="NCBI Taxonomy" id="1384038"/>
    <lineage>
        <taxon>Bacteria</taxon>
        <taxon>Bacillati</taxon>
        <taxon>Actinomycetota</taxon>
        <taxon>Actinomycetes</taxon>
        <taxon>Kitasatosporales</taxon>
        <taxon>Streptomycetaceae</taxon>
        <taxon>Streptomyces</taxon>
    </lineage>
</organism>
<evidence type="ECO:0000313" key="3">
    <source>
        <dbReference type="Proteomes" id="UP001214441"/>
    </source>
</evidence>
<dbReference type="Proteomes" id="UP001214441">
    <property type="component" value="Unassembled WGS sequence"/>
</dbReference>
<comment type="caution">
    <text evidence="2">The sequence shown here is derived from an EMBL/GenBank/DDBJ whole genome shotgun (WGS) entry which is preliminary data.</text>
</comment>
<feature type="region of interest" description="Disordered" evidence="1">
    <location>
        <begin position="165"/>
        <end position="185"/>
    </location>
</feature>
<sequence>MKTNLERTAQTEEILRLRAEGLSLRAIGERVGLSHQGVADRLSWVLAERVAVGAEEFRALESARLEALGLQAYDVLAEAEGEVRLKAIDRLLRLSESRRKLWALDMPQPLDVVLSRRMDLEGDLVADALSAALEALAVSGLDEGRQDVLRRYALALAQWRLLGGEGERPVPPAESAPVTPGGGLEADLAAFLEEEDGRDGRE</sequence>
<protein>
    <recommendedName>
        <fullName evidence="4">Homeodomain-like domain-containing protein</fullName>
    </recommendedName>
</protein>
<name>A0ABT6ZRT6_9ACTN</name>
<evidence type="ECO:0008006" key="4">
    <source>
        <dbReference type="Google" id="ProtNLM"/>
    </source>
</evidence>
<dbReference type="RefSeq" id="WP_274044511.1">
    <property type="nucleotide sequence ID" value="NZ_JANCPR020000006.1"/>
</dbReference>
<proteinExistence type="predicted"/>
<dbReference type="EMBL" id="JANCPR020000006">
    <property type="protein sequence ID" value="MDJ1131768.1"/>
    <property type="molecule type" value="Genomic_DNA"/>
</dbReference>
<keyword evidence="3" id="KW-1185">Reference proteome</keyword>
<accession>A0ABT6ZRT6</accession>
<evidence type="ECO:0000256" key="1">
    <source>
        <dbReference type="SAM" id="MobiDB-lite"/>
    </source>
</evidence>
<reference evidence="2 3" key="1">
    <citation type="submission" date="2023-05" db="EMBL/GenBank/DDBJ databases">
        <title>Streptantibioticus silvisoli sp. nov., acidotolerant actinomycetes 1 from pine litter.</title>
        <authorList>
            <person name="Swiecimska M."/>
            <person name="Golinska P."/>
            <person name="Sangal V."/>
            <person name="Wachnowicz B."/>
            <person name="Goodfellow M."/>
        </authorList>
    </citation>
    <scope>NUCLEOTIDE SEQUENCE [LARGE SCALE GENOMIC DNA]</scope>
    <source>
        <strain evidence="2 3">DSM 42109</strain>
    </source>
</reference>
<gene>
    <name evidence="2" type="ORF">NMN56_007315</name>
</gene>
<evidence type="ECO:0000313" key="2">
    <source>
        <dbReference type="EMBL" id="MDJ1131768.1"/>
    </source>
</evidence>